<feature type="chain" id="PRO_5011768955" evidence="2">
    <location>
        <begin position="24"/>
        <end position="212"/>
    </location>
</feature>
<keyword evidence="4" id="KW-1185">Reference proteome</keyword>
<proteinExistence type="predicted"/>
<feature type="coiled-coil region" evidence="1">
    <location>
        <begin position="177"/>
        <end position="205"/>
    </location>
</feature>
<reference evidence="3 4" key="1">
    <citation type="submission" date="2017-08" db="EMBL/GenBank/DDBJ databases">
        <authorList>
            <person name="de Groot N.N."/>
        </authorList>
    </citation>
    <scope>NUCLEOTIDE SEQUENCE [LARGE SCALE GENOMIC DNA]</scope>
    <source>
        <strain evidence="3 4">USBA 352</strain>
    </source>
</reference>
<dbReference type="Gene3D" id="2.60.40.1880">
    <property type="entry name" value="Invasion associated locus B (IalB) protein"/>
    <property type="match status" value="1"/>
</dbReference>
<keyword evidence="2" id="KW-0732">Signal</keyword>
<accession>A0A285S7Y4</accession>
<evidence type="ECO:0000256" key="1">
    <source>
        <dbReference type="SAM" id="Coils"/>
    </source>
</evidence>
<evidence type="ECO:0000313" key="3">
    <source>
        <dbReference type="EMBL" id="SOC03699.1"/>
    </source>
</evidence>
<protein>
    <submittedName>
        <fullName evidence="3">Invasion protein IalB, involved in pathogenesis</fullName>
    </submittedName>
</protein>
<dbReference type="STRING" id="538381.GCA_001696535_00169"/>
<dbReference type="OrthoDB" id="8017994at2"/>
<sequence length="212" mass="22776">MADKLKNHLAGLTIAAAATMAFAGGAAAQTQTIQPSADSPWVKICNTDPQSNKEICVVTQELRTDTGQFLASVAVREIGGEARKTLLMAVPPGMLIQPGLRVQVDSGKQTEAKYGICFPNACYSELVIDDAFVGSMKAGGNLVLTTLNQQAKQVPFQLTLSGFTKVYDGPAINPEELQQKQQQLQSELQKRAEEARQRLIEKQKEVTGSGAN</sequence>
<dbReference type="Pfam" id="PF06776">
    <property type="entry name" value="IalB"/>
    <property type="match status" value="1"/>
</dbReference>
<keyword evidence="1" id="KW-0175">Coiled coil</keyword>
<dbReference type="AlphaFoldDB" id="A0A285S7Y4"/>
<dbReference type="Proteomes" id="UP000219331">
    <property type="component" value="Unassembled WGS sequence"/>
</dbReference>
<name>A0A285S7Y4_9HYPH</name>
<dbReference type="EMBL" id="OBML01000004">
    <property type="protein sequence ID" value="SOC03699.1"/>
    <property type="molecule type" value="Genomic_DNA"/>
</dbReference>
<evidence type="ECO:0000256" key="2">
    <source>
        <dbReference type="SAM" id="SignalP"/>
    </source>
</evidence>
<gene>
    <name evidence="3" type="ORF">SAMN05421512_104225</name>
</gene>
<organism evidence="3 4">
    <name type="scientific">Stappia indica</name>
    <dbReference type="NCBI Taxonomy" id="538381"/>
    <lineage>
        <taxon>Bacteria</taxon>
        <taxon>Pseudomonadati</taxon>
        <taxon>Pseudomonadota</taxon>
        <taxon>Alphaproteobacteria</taxon>
        <taxon>Hyphomicrobiales</taxon>
        <taxon>Stappiaceae</taxon>
        <taxon>Stappia</taxon>
    </lineage>
</organism>
<dbReference type="InterPro" id="IPR010642">
    <property type="entry name" value="Invasion_prot_B"/>
</dbReference>
<evidence type="ECO:0000313" key="4">
    <source>
        <dbReference type="Proteomes" id="UP000219331"/>
    </source>
</evidence>
<dbReference type="InterPro" id="IPR038696">
    <property type="entry name" value="IalB_sf"/>
</dbReference>
<feature type="signal peptide" evidence="2">
    <location>
        <begin position="1"/>
        <end position="23"/>
    </location>
</feature>
<dbReference type="RefSeq" id="WP_067214931.1">
    <property type="nucleotide sequence ID" value="NZ_MBQE01000001.1"/>
</dbReference>